<evidence type="ECO:0000313" key="1">
    <source>
        <dbReference type="EMBL" id="BAX63157.1"/>
    </source>
</evidence>
<dbReference type="EMBL" id="AP018112">
    <property type="protein sequence ID" value="BAX63157.1"/>
    <property type="molecule type" value="Genomic_DNA"/>
</dbReference>
<gene>
    <name evidence="1" type="ORF">BSFP_060250</name>
</gene>
<proteinExistence type="predicted"/>
<sequence length="94" mass="10759">MKIDRSSIPHYLVLRAGWPPYVLNADRLVLRRDASPLLRAFARTRGRFAHVDDVAWNIFSDAEGLSVIERRETGFFTLITGTETEHQLHLLATL</sequence>
<protein>
    <submittedName>
        <fullName evidence="1">Uncharacterized protein</fullName>
    </submittedName>
</protein>
<evidence type="ECO:0000313" key="2">
    <source>
        <dbReference type="Proteomes" id="UP000218432"/>
    </source>
</evidence>
<reference evidence="1 2" key="1">
    <citation type="journal article" date="2017" name="Genome Announc.">
        <title>Complete Genome Sequence of Burkholderia stabilis FERMP-21014.</title>
        <authorList>
            <person name="Konishi K."/>
            <person name="Kumagai T."/>
            <person name="Sakasegawa S."/>
            <person name="Tamura T."/>
        </authorList>
    </citation>
    <scope>NUCLEOTIDE SEQUENCE [LARGE SCALE GENOMIC DNA]</scope>
    <source>
        <strain evidence="1 2">FERMP-21014</strain>
    </source>
</reference>
<organism evidence="1 2">
    <name type="scientific">Burkholderia stabilis</name>
    <dbReference type="NCBI Taxonomy" id="95485"/>
    <lineage>
        <taxon>Bacteria</taxon>
        <taxon>Pseudomonadati</taxon>
        <taxon>Pseudomonadota</taxon>
        <taxon>Betaproteobacteria</taxon>
        <taxon>Burkholderiales</taxon>
        <taxon>Burkholderiaceae</taxon>
        <taxon>Burkholderia</taxon>
        <taxon>Burkholderia cepacia complex</taxon>
    </lineage>
</organism>
<accession>A0A1Y1BZT9</accession>
<dbReference type="AlphaFoldDB" id="A0A1Y1BZT9"/>
<dbReference type="RefSeq" id="WP_096475441.1">
    <property type="nucleotide sequence ID" value="NZ_AP018112.1"/>
</dbReference>
<dbReference type="Proteomes" id="UP000218432">
    <property type="component" value="Chromosome 2"/>
</dbReference>
<name>A0A1Y1BZT9_9BURK</name>